<dbReference type="SUPFAM" id="SSF56672">
    <property type="entry name" value="DNA/RNA polymerases"/>
    <property type="match status" value="1"/>
</dbReference>
<dbReference type="CDD" id="cd01650">
    <property type="entry name" value="RT_nLTR_like"/>
    <property type="match status" value="1"/>
</dbReference>
<keyword evidence="3" id="KW-1185">Reference proteome</keyword>
<accession>A0A813U0U2</accession>
<dbReference type="EMBL" id="CAJNOC010000935">
    <property type="protein sequence ID" value="CAF0819149.1"/>
    <property type="molecule type" value="Genomic_DNA"/>
</dbReference>
<dbReference type="OrthoDB" id="416454at2759"/>
<proteinExistence type="predicted"/>
<sequence>MTESDGNITSDPNKICEILNNHFESVFLKDENPIIHELEEKNVLKSMGTDLINPRELKKTEEVIAIPLSNIFIKLFNNGSVPNQCKKANNTPIFKKGSKKLASNYRPVSLTSISCKIIEKLIKKTIMEHLIVNKLISIRQHGFMEKKSCITNLLEIFDLVTEAIHNGFPIDMIYLDFAKAFDSFQHKRLLNKLKKYGFDNKLIKWIESFLTNRRQRFVLGKSESSWANVLSGV</sequence>
<protein>
    <recommendedName>
        <fullName evidence="1">Reverse transcriptase domain-containing protein</fullName>
    </recommendedName>
</protein>
<dbReference type="Pfam" id="PF00078">
    <property type="entry name" value="RVT_1"/>
    <property type="match status" value="1"/>
</dbReference>
<evidence type="ECO:0000313" key="3">
    <source>
        <dbReference type="Proteomes" id="UP000663879"/>
    </source>
</evidence>
<dbReference type="InterPro" id="IPR000477">
    <property type="entry name" value="RT_dom"/>
</dbReference>
<dbReference type="PANTHER" id="PTHR33332">
    <property type="entry name" value="REVERSE TRANSCRIPTASE DOMAIN-CONTAINING PROTEIN"/>
    <property type="match status" value="1"/>
</dbReference>
<name>A0A813U0U2_9BILA</name>
<dbReference type="AlphaFoldDB" id="A0A813U0U2"/>
<feature type="domain" description="Reverse transcriptase" evidence="1">
    <location>
        <begin position="97"/>
        <end position="216"/>
    </location>
</feature>
<evidence type="ECO:0000259" key="1">
    <source>
        <dbReference type="Pfam" id="PF00078"/>
    </source>
</evidence>
<comment type="caution">
    <text evidence="2">The sequence shown here is derived from an EMBL/GenBank/DDBJ whole genome shotgun (WGS) entry which is preliminary data.</text>
</comment>
<evidence type="ECO:0000313" key="2">
    <source>
        <dbReference type="EMBL" id="CAF0819149.1"/>
    </source>
</evidence>
<gene>
    <name evidence="2" type="ORF">OXX778_LOCUS7373</name>
</gene>
<reference evidence="2" key="1">
    <citation type="submission" date="2021-02" db="EMBL/GenBank/DDBJ databases">
        <authorList>
            <person name="Nowell W R."/>
        </authorList>
    </citation>
    <scope>NUCLEOTIDE SEQUENCE</scope>
    <source>
        <strain evidence="2">Ploen Becks lab</strain>
    </source>
</reference>
<dbReference type="InterPro" id="IPR043502">
    <property type="entry name" value="DNA/RNA_pol_sf"/>
</dbReference>
<organism evidence="2 3">
    <name type="scientific">Brachionus calyciflorus</name>
    <dbReference type="NCBI Taxonomy" id="104777"/>
    <lineage>
        <taxon>Eukaryota</taxon>
        <taxon>Metazoa</taxon>
        <taxon>Spiralia</taxon>
        <taxon>Gnathifera</taxon>
        <taxon>Rotifera</taxon>
        <taxon>Eurotatoria</taxon>
        <taxon>Monogononta</taxon>
        <taxon>Pseudotrocha</taxon>
        <taxon>Ploima</taxon>
        <taxon>Brachionidae</taxon>
        <taxon>Brachionus</taxon>
    </lineage>
</organism>
<dbReference type="Proteomes" id="UP000663879">
    <property type="component" value="Unassembled WGS sequence"/>
</dbReference>